<dbReference type="Proteomes" id="UP001345827">
    <property type="component" value="Unassembled WGS sequence"/>
</dbReference>
<feature type="compositionally biased region" description="Polar residues" evidence="1">
    <location>
        <begin position="292"/>
        <end position="303"/>
    </location>
</feature>
<evidence type="ECO:0000313" key="2">
    <source>
        <dbReference type="EMBL" id="KAK5545649.1"/>
    </source>
</evidence>
<feature type="region of interest" description="Disordered" evidence="1">
    <location>
        <begin position="145"/>
        <end position="184"/>
    </location>
</feature>
<feature type="compositionally biased region" description="Low complexity" evidence="1">
    <location>
        <begin position="416"/>
        <end position="427"/>
    </location>
</feature>
<feature type="region of interest" description="Disordered" evidence="1">
    <location>
        <begin position="272"/>
        <end position="377"/>
    </location>
</feature>
<feature type="region of interest" description="Disordered" evidence="1">
    <location>
        <begin position="462"/>
        <end position="523"/>
    </location>
</feature>
<feature type="compositionally biased region" description="Low complexity" evidence="1">
    <location>
        <begin position="478"/>
        <end position="521"/>
    </location>
</feature>
<comment type="caution">
    <text evidence="2">The sequence shown here is derived from an EMBL/GenBank/DDBJ whole genome shotgun (WGS) entry which is preliminary data.</text>
</comment>
<organism evidence="2 3">
    <name type="scientific">Vermiconidia calcicola</name>
    <dbReference type="NCBI Taxonomy" id="1690605"/>
    <lineage>
        <taxon>Eukaryota</taxon>
        <taxon>Fungi</taxon>
        <taxon>Dikarya</taxon>
        <taxon>Ascomycota</taxon>
        <taxon>Pezizomycotina</taxon>
        <taxon>Dothideomycetes</taxon>
        <taxon>Dothideomycetidae</taxon>
        <taxon>Mycosphaerellales</taxon>
        <taxon>Extremaceae</taxon>
        <taxon>Vermiconidia</taxon>
    </lineage>
</organism>
<proteinExistence type="predicted"/>
<evidence type="ECO:0000256" key="1">
    <source>
        <dbReference type="SAM" id="MobiDB-lite"/>
    </source>
</evidence>
<keyword evidence="3" id="KW-1185">Reference proteome</keyword>
<evidence type="ECO:0000313" key="3">
    <source>
        <dbReference type="Proteomes" id="UP001345827"/>
    </source>
</evidence>
<feature type="compositionally biased region" description="Polar residues" evidence="1">
    <location>
        <begin position="390"/>
        <end position="404"/>
    </location>
</feature>
<protein>
    <submittedName>
        <fullName evidence="2">Uncharacterized protein</fullName>
    </submittedName>
</protein>
<dbReference type="AlphaFoldDB" id="A0AAV9QNL4"/>
<feature type="compositionally biased region" description="Polar residues" evidence="1">
    <location>
        <begin position="428"/>
        <end position="443"/>
    </location>
</feature>
<accession>A0AAV9QNL4</accession>
<feature type="compositionally biased region" description="Basic and acidic residues" evidence="1">
    <location>
        <begin position="308"/>
        <end position="318"/>
    </location>
</feature>
<feature type="region of interest" description="Disordered" evidence="1">
    <location>
        <begin position="691"/>
        <end position="722"/>
    </location>
</feature>
<feature type="region of interest" description="Disordered" evidence="1">
    <location>
        <begin position="390"/>
        <end position="444"/>
    </location>
</feature>
<gene>
    <name evidence="2" type="ORF">LTR25_000657</name>
</gene>
<name>A0AAV9QNL4_9PEZI</name>
<dbReference type="EMBL" id="JAXLQG010000001">
    <property type="protein sequence ID" value="KAK5545649.1"/>
    <property type="molecule type" value="Genomic_DNA"/>
</dbReference>
<feature type="compositionally biased region" description="Low complexity" evidence="1">
    <location>
        <begin position="145"/>
        <end position="174"/>
    </location>
</feature>
<reference evidence="2 3" key="1">
    <citation type="submission" date="2023-06" db="EMBL/GenBank/DDBJ databases">
        <title>Black Yeasts Isolated from many extreme environments.</title>
        <authorList>
            <person name="Coleine C."/>
            <person name="Stajich J.E."/>
            <person name="Selbmann L."/>
        </authorList>
    </citation>
    <scope>NUCLEOTIDE SEQUENCE [LARGE SCALE GENOMIC DNA]</scope>
    <source>
        <strain evidence="2 3">CCFEE 5887</strain>
    </source>
</reference>
<sequence length="778" mass="84711">MDISSLVYAVVAAFEDAIKLVQRIRDQRESSNGASLPEEPTRDLLESLALGPAIVRGHYQHDLKRFCEQYACGDIQAREQMKDILINLQMTLIITLRNVYMDNMDLDFNALQTSSDDCRVNAGVCLGQLSQRLAEAARAHAHHPASMSYSSGSGLMPPMSPSLGYSSSRSTHSSTGPQAPRTPDTIAEQFGHLNVSHVVHPPHLGRKMSGSPPGSLDFYGRQPVRLPESTDEHRSIPAPVGMCHVDDSDRMSMRRRSSQALAPDDNILMLFPQPGGQSAADGTDRESMISPDKNNQLADISRSSSRHRCQDSRDRYGPDDYNGPVQFDYGTGVVRNDGRQYSNSTVYDMYNPPPTPEQQRHTSSNSNSYSSRAQASNHGTLEHVRYLQENSRAPNAQPPRSDSLNAPRKRENAYDQYQQYRQPSRSQTASPMGSSMPYQQQQPRPIGIGMSIIPRISQNDVRLAPTAPLPPPPPGQPPLLSHSSSQPVSLTPTLPWSGTTRNSGTGSSSIHTMASSSSTPSIVPPPIPAAFGPLILPTDKDTLGFCKGAFRLQAGLERKAFSLANRPAGFTGTVTYWRCEKCNFEGPVYTSVNVSGTKKKGKPERKFDPKIRVSETGGVRYKWAFLAKCHVNLKGMVPLGEAGSREGSFGSFGCVFCCAEGKYRGWNGSRAVWASSTNGVDKGVMGLLTSGKGKQRGSVRSGKSGHTANLGAKVDSSSGASQSTPIFGNVASFMEHLETVHREQDGWPNAEMQGRFSVVVGRLAGVHEEGWDVNFVPF</sequence>
<feature type="compositionally biased region" description="Low complexity" evidence="1">
    <location>
        <begin position="363"/>
        <end position="377"/>
    </location>
</feature>
<feature type="compositionally biased region" description="Pro residues" evidence="1">
    <location>
        <begin position="467"/>
        <end position="477"/>
    </location>
</feature>